<evidence type="ECO:0000256" key="2">
    <source>
        <dbReference type="ARBA" id="ARBA00009370"/>
    </source>
</evidence>
<dbReference type="NCBIfam" id="TIGR02227">
    <property type="entry name" value="sigpep_I_bact"/>
    <property type="match status" value="1"/>
</dbReference>
<dbReference type="Proteomes" id="UP000515312">
    <property type="component" value="Chromosome"/>
</dbReference>
<keyword evidence="5 7" id="KW-0378">Hydrolase</keyword>
<evidence type="ECO:0000256" key="3">
    <source>
        <dbReference type="ARBA" id="ARBA00013208"/>
    </source>
</evidence>
<keyword evidence="7" id="KW-0472">Membrane</keyword>
<dbReference type="GO" id="GO:0006465">
    <property type="term" value="P:signal peptide processing"/>
    <property type="evidence" value="ECO:0007669"/>
    <property type="project" value="InterPro"/>
</dbReference>
<dbReference type="SUPFAM" id="SSF51306">
    <property type="entry name" value="LexA/Signal peptidase"/>
    <property type="match status" value="1"/>
</dbReference>
<accession>A0A7G8BIU9</accession>
<dbReference type="AlphaFoldDB" id="A0A7G8BIU9"/>
<dbReference type="PANTHER" id="PTHR43390">
    <property type="entry name" value="SIGNAL PEPTIDASE I"/>
    <property type="match status" value="1"/>
</dbReference>
<evidence type="ECO:0000313" key="10">
    <source>
        <dbReference type="Proteomes" id="UP000515312"/>
    </source>
</evidence>
<feature type="transmembrane region" description="Helical" evidence="7">
    <location>
        <begin position="21"/>
        <end position="43"/>
    </location>
</feature>
<dbReference type="PRINTS" id="PR00727">
    <property type="entry name" value="LEADERPTASE"/>
</dbReference>
<keyword evidence="7" id="KW-0812">Transmembrane</keyword>
<dbReference type="KEGG" id="adin:H7849_00070"/>
<feature type="active site" evidence="6">
    <location>
        <position position="109"/>
    </location>
</feature>
<dbReference type="RefSeq" id="WP_186743423.1">
    <property type="nucleotide sequence ID" value="NZ_CP060394.1"/>
</dbReference>
<dbReference type="PANTHER" id="PTHR43390:SF1">
    <property type="entry name" value="CHLOROPLAST PROCESSING PEPTIDASE"/>
    <property type="match status" value="1"/>
</dbReference>
<evidence type="ECO:0000256" key="1">
    <source>
        <dbReference type="ARBA" id="ARBA00000677"/>
    </source>
</evidence>
<keyword evidence="7" id="KW-1133">Transmembrane helix</keyword>
<feature type="domain" description="Peptidase S26" evidence="8">
    <location>
        <begin position="23"/>
        <end position="221"/>
    </location>
</feature>
<dbReference type="EC" id="3.4.21.89" evidence="3 7"/>
<dbReference type="InterPro" id="IPR036286">
    <property type="entry name" value="LexA/Signal_pep-like_sf"/>
</dbReference>
<keyword evidence="7" id="KW-0645">Protease</keyword>
<dbReference type="GO" id="GO:0004252">
    <property type="term" value="F:serine-type endopeptidase activity"/>
    <property type="evidence" value="ECO:0007669"/>
    <property type="project" value="InterPro"/>
</dbReference>
<evidence type="ECO:0000256" key="6">
    <source>
        <dbReference type="PIRSR" id="PIRSR600223-1"/>
    </source>
</evidence>
<sequence>MEQILEKTQSEKKQTHHEETPLEFIASICSVLVLGLFALTFIFQNFEIPSASMEKTLLIGDHVLVDRMTLAPPAKWAFWEHYRDVKRGDIIVFFKPVAEPNGDHIFLVKRVVGIPGDHIHLRNGIVYLNGQPQDEPLAAKPSEEGYFPYRDDFPSVPPSQAGDVTAEWSVELPTHIQGDDLVVPPGHYFAMGDNRPVSLDSRYWGFVPRENIVGRPLFVYWSFVTPENQIDKTSMADRVGFIFHIVLHFFDQTRWSRTLHLVK</sequence>
<name>A0A7G8BIU9_9BACT</name>
<evidence type="ECO:0000313" key="9">
    <source>
        <dbReference type="EMBL" id="QNI32469.1"/>
    </source>
</evidence>
<keyword evidence="10" id="KW-1185">Reference proteome</keyword>
<evidence type="ECO:0000256" key="5">
    <source>
        <dbReference type="ARBA" id="ARBA00022801"/>
    </source>
</evidence>
<dbReference type="PROSITE" id="PS00760">
    <property type="entry name" value="SPASE_I_2"/>
    <property type="match status" value="1"/>
</dbReference>
<dbReference type="InterPro" id="IPR000223">
    <property type="entry name" value="Pept_S26A_signal_pept_1"/>
</dbReference>
<dbReference type="InterPro" id="IPR019757">
    <property type="entry name" value="Pept_S26A_signal_pept_1_Lys-AS"/>
</dbReference>
<evidence type="ECO:0000259" key="8">
    <source>
        <dbReference type="Pfam" id="PF10502"/>
    </source>
</evidence>
<organism evidence="9 10">
    <name type="scientific">Alloacidobacterium dinghuense</name>
    <dbReference type="NCBI Taxonomy" id="2763107"/>
    <lineage>
        <taxon>Bacteria</taxon>
        <taxon>Pseudomonadati</taxon>
        <taxon>Acidobacteriota</taxon>
        <taxon>Terriglobia</taxon>
        <taxon>Terriglobales</taxon>
        <taxon>Acidobacteriaceae</taxon>
        <taxon>Alloacidobacterium</taxon>
    </lineage>
</organism>
<comment type="catalytic activity">
    <reaction evidence="1 7">
        <text>Cleavage of hydrophobic, N-terminal signal or leader sequences from secreted and periplasmic proteins.</text>
        <dbReference type="EC" id="3.4.21.89"/>
    </reaction>
</comment>
<gene>
    <name evidence="9" type="primary">lepB</name>
    <name evidence="9" type="ORF">H7849_00070</name>
</gene>
<dbReference type="CDD" id="cd06530">
    <property type="entry name" value="S26_SPase_I"/>
    <property type="match status" value="1"/>
</dbReference>
<dbReference type="Pfam" id="PF10502">
    <property type="entry name" value="Peptidase_S26"/>
    <property type="match status" value="1"/>
</dbReference>
<dbReference type="GO" id="GO:0016020">
    <property type="term" value="C:membrane"/>
    <property type="evidence" value="ECO:0007669"/>
    <property type="project" value="UniProtKB-SubCell"/>
</dbReference>
<dbReference type="Gene3D" id="2.10.109.10">
    <property type="entry name" value="Umud Fragment, subunit A"/>
    <property type="match status" value="1"/>
</dbReference>
<reference evidence="9 10" key="1">
    <citation type="submission" date="2020-08" db="EMBL/GenBank/DDBJ databases">
        <title>Edaphobacter telluris sp. nov. and Acidobacterium dinghuensis sp. nov., two acidobacteria isolated from forest soil.</title>
        <authorList>
            <person name="Fu J."/>
            <person name="Qiu L."/>
        </authorList>
    </citation>
    <scope>NUCLEOTIDE SEQUENCE [LARGE SCALE GENOMIC DNA]</scope>
    <source>
        <strain evidence="9">4Y35</strain>
    </source>
</reference>
<dbReference type="InterPro" id="IPR019533">
    <property type="entry name" value="Peptidase_S26"/>
</dbReference>
<evidence type="ECO:0000256" key="4">
    <source>
        <dbReference type="ARBA" id="ARBA00019232"/>
    </source>
</evidence>
<dbReference type="EMBL" id="CP060394">
    <property type="protein sequence ID" value="QNI32469.1"/>
    <property type="molecule type" value="Genomic_DNA"/>
</dbReference>
<protein>
    <recommendedName>
        <fullName evidence="4 7">Signal peptidase I</fullName>
        <ecNumber evidence="3 7">3.4.21.89</ecNumber>
    </recommendedName>
</protein>
<comment type="subcellular location">
    <subcellularLocation>
        <location evidence="7">Membrane</location>
        <topology evidence="7">Single-pass type II membrane protein</topology>
    </subcellularLocation>
</comment>
<feature type="active site" evidence="6">
    <location>
        <position position="52"/>
    </location>
</feature>
<comment type="similarity">
    <text evidence="2 7">Belongs to the peptidase S26 family.</text>
</comment>
<evidence type="ECO:0000256" key="7">
    <source>
        <dbReference type="RuleBase" id="RU362042"/>
    </source>
</evidence>
<dbReference type="GO" id="GO:0009003">
    <property type="term" value="F:signal peptidase activity"/>
    <property type="evidence" value="ECO:0007669"/>
    <property type="project" value="UniProtKB-EC"/>
</dbReference>
<proteinExistence type="inferred from homology"/>